<evidence type="ECO:0000256" key="5">
    <source>
        <dbReference type="SAM" id="SignalP"/>
    </source>
</evidence>
<organism evidence="7 8">
    <name type="scientific">Bacillus suaedaesalsae</name>
    <dbReference type="NCBI Taxonomy" id="2810349"/>
    <lineage>
        <taxon>Bacteria</taxon>
        <taxon>Bacillati</taxon>
        <taxon>Bacillota</taxon>
        <taxon>Bacilli</taxon>
        <taxon>Bacillales</taxon>
        <taxon>Bacillaceae</taxon>
        <taxon>Bacillus</taxon>
    </lineage>
</organism>
<evidence type="ECO:0000313" key="8">
    <source>
        <dbReference type="Proteomes" id="UP001518925"/>
    </source>
</evidence>
<feature type="domain" description="Solute-binding protein family 5" evidence="6">
    <location>
        <begin position="93"/>
        <end position="474"/>
    </location>
</feature>
<comment type="caution">
    <text evidence="7">The sequence shown here is derived from an EMBL/GenBank/DDBJ whole genome shotgun (WGS) entry which is preliminary data.</text>
</comment>
<dbReference type="InterPro" id="IPR000914">
    <property type="entry name" value="SBP_5_dom"/>
</dbReference>
<reference evidence="7 8" key="1">
    <citation type="submission" date="2021-02" db="EMBL/GenBank/DDBJ databases">
        <title>Bacillus sp. RD4P76, an endophyte from a halophyte.</title>
        <authorList>
            <person name="Sun J.-Q."/>
        </authorList>
    </citation>
    <scope>NUCLEOTIDE SEQUENCE [LARGE SCALE GENOMIC DNA]</scope>
    <source>
        <strain evidence="7 8">RD4P76</strain>
    </source>
</reference>
<evidence type="ECO:0000313" key="7">
    <source>
        <dbReference type="EMBL" id="MBM6618282.1"/>
    </source>
</evidence>
<dbReference type="PROSITE" id="PS51257">
    <property type="entry name" value="PROKAR_LIPOPROTEIN"/>
    <property type="match status" value="1"/>
</dbReference>
<protein>
    <submittedName>
        <fullName evidence="7">Peptide ABC transporter substrate-binding protein</fullName>
    </submittedName>
</protein>
<evidence type="ECO:0000259" key="6">
    <source>
        <dbReference type="Pfam" id="PF00496"/>
    </source>
</evidence>
<dbReference type="Gene3D" id="3.40.190.10">
    <property type="entry name" value="Periplasmic binding protein-like II"/>
    <property type="match status" value="1"/>
</dbReference>
<evidence type="ECO:0000256" key="3">
    <source>
        <dbReference type="ARBA" id="ARBA00022448"/>
    </source>
</evidence>
<dbReference type="SUPFAM" id="SSF53850">
    <property type="entry name" value="Periplasmic binding protein-like II"/>
    <property type="match status" value="1"/>
</dbReference>
<keyword evidence="4 5" id="KW-0732">Signal</keyword>
<dbReference type="EMBL" id="JAFELM010000030">
    <property type="protein sequence ID" value="MBM6618282.1"/>
    <property type="molecule type" value="Genomic_DNA"/>
</dbReference>
<accession>A0ABS2DIP8</accession>
<dbReference type="InterPro" id="IPR030678">
    <property type="entry name" value="Peptide/Ni-bd"/>
</dbReference>
<gene>
    <name evidence="7" type="ORF">JR050_11490</name>
</gene>
<comment type="similarity">
    <text evidence="2">Belongs to the bacterial solute-binding protein 5 family.</text>
</comment>
<keyword evidence="8" id="KW-1185">Reference proteome</keyword>
<feature type="signal peptide" evidence="5">
    <location>
        <begin position="1"/>
        <end position="22"/>
    </location>
</feature>
<dbReference type="PANTHER" id="PTHR30290:SF10">
    <property type="entry name" value="PERIPLASMIC OLIGOPEPTIDE-BINDING PROTEIN-RELATED"/>
    <property type="match status" value="1"/>
</dbReference>
<dbReference type="RefSeq" id="WP_204203635.1">
    <property type="nucleotide sequence ID" value="NZ_JAFELM010000030.1"/>
</dbReference>
<evidence type="ECO:0000256" key="1">
    <source>
        <dbReference type="ARBA" id="ARBA00004196"/>
    </source>
</evidence>
<dbReference type="PIRSF" id="PIRSF002741">
    <property type="entry name" value="MppA"/>
    <property type="match status" value="1"/>
</dbReference>
<dbReference type="InterPro" id="IPR039424">
    <property type="entry name" value="SBP_5"/>
</dbReference>
<name>A0ABS2DIP8_9BACI</name>
<dbReference type="Gene3D" id="3.90.76.10">
    <property type="entry name" value="Dipeptide-binding Protein, Domain 1"/>
    <property type="match status" value="1"/>
</dbReference>
<dbReference type="Gene3D" id="3.10.105.10">
    <property type="entry name" value="Dipeptide-binding Protein, Domain 3"/>
    <property type="match status" value="1"/>
</dbReference>
<dbReference type="CDD" id="cd08504">
    <property type="entry name" value="PBP2_OppA"/>
    <property type="match status" value="1"/>
</dbReference>
<sequence length="560" mass="62815">MRKSKWMMLLVLSMVLSLFLAACGGGDKKPADQGAGDDTKKDPEVTQEEQVLNIIDSAEIPTMDSIQGTDAVAFQVMSEVFEGLYRLGENGQPVEGIAESHTVSEDGLVYTFKLRDAVWSNDTPVTAKDFVYAWQKAVDPASASQYAFIMGDIKNANKINAGEITDLNQLGVVAEDDKTLVVTLERPTPYFLSLTTFATFLPQNEEFRTAQGENYGLEVENLIYNGPFTLTEWKHEEGWVYTKNEKYWDKDTVKLDTINVKVVKDPATAVSLYETGQIDRVGLSAEYVDKYSADPNYRTYGEPTLFYLKLNQKNEALANLDIRKALNLAIDKEGLADVILNNGSKAAYYAVPAEFVTHPETGEDFRAKYGDFNKTDKEKAAEHWKKGLETLGKDALSIGYLTGDTETAKKIDEYIKNQLETTLPGLTVELQQVPFKQRLELDDAMDYDIQNAGWGPDYQDAMTFSDLWLTDGGHNKMAYSNPEYDKLVNDAKTTLAGEPVKRFEALQEAERILLEEDAALVPLYQRGSAQLWQPYVKNVYVNSFGPDYSYKWAYIEGKAK</sequence>
<dbReference type="PANTHER" id="PTHR30290">
    <property type="entry name" value="PERIPLASMIC BINDING COMPONENT OF ABC TRANSPORTER"/>
    <property type="match status" value="1"/>
</dbReference>
<feature type="chain" id="PRO_5045205032" evidence="5">
    <location>
        <begin position="23"/>
        <end position="560"/>
    </location>
</feature>
<dbReference type="Proteomes" id="UP001518925">
    <property type="component" value="Unassembled WGS sequence"/>
</dbReference>
<evidence type="ECO:0000256" key="4">
    <source>
        <dbReference type="ARBA" id="ARBA00022729"/>
    </source>
</evidence>
<comment type="subcellular location">
    <subcellularLocation>
        <location evidence="1">Cell envelope</location>
    </subcellularLocation>
</comment>
<proteinExistence type="inferred from homology"/>
<dbReference type="Pfam" id="PF00496">
    <property type="entry name" value="SBP_bac_5"/>
    <property type="match status" value="1"/>
</dbReference>
<keyword evidence="3" id="KW-0813">Transport</keyword>
<evidence type="ECO:0000256" key="2">
    <source>
        <dbReference type="ARBA" id="ARBA00005695"/>
    </source>
</evidence>